<reference evidence="7" key="1">
    <citation type="submission" date="2023-06" db="EMBL/GenBank/DDBJ databases">
        <title>MT1 and MT2 Draft Genomes of Novel Species.</title>
        <authorList>
            <person name="Venkateswaran K."/>
        </authorList>
    </citation>
    <scope>NUCLEOTIDE SEQUENCE</scope>
    <source>
        <strain evidence="7">F6_8S_P_1B</strain>
    </source>
</reference>
<dbReference type="SUPFAM" id="SSF53807">
    <property type="entry name" value="Helical backbone' metal receptor"/>
    <property type="match status" value="1"/>
</dbReference>
<dbReference type="InterPro" id="IPR002491">
    <property type="entry name" value="ABC_transptr_periplasmic_BD"/>
</dbReference>
<evidence type="ECO:0000256" key="4">
    <source>
        <dbReference type="ARBA" id="ARBA00022729"/>
    </source>
</evidence>
<dbReference type="PROSITE" id="PS51257">
    <property type="entry name" value="PROKAR_LIPOPROTEIN"/>
    <property type="match status" value="1"/>
</dbReference>
<feature type="domain" description="Fe/B12 periplasmic-binding" evidence="6">
    <location>
        <begin position="57"/>
        <end position="325"/>
    </location>
</feature>
<dbReference type="Proteomes" id="UP001174208">
    <property type="component" value="Unassembled WGS sequence"/>
</dbReference>
<evidence type="ECO:0000259" key="6">
    <source>
        <dbReference type="PROSITE" id="PS50983"/>
    </source>
</evidence>
<comment type="similarity">
    <text evidence="2">Belongs to the bacterial solute-binding protein 8 family.</text>
</comment>
<evidence type="ECO:0000313" key="7">
    <source>
        <dbReference type="EMBL" id="MDN4616051.1"/>
    </source>
</evidence>
<dbReference type="Gene3D" id="3.40.50.1980">
    <property type="entry name" value="Nitrogenase molybdenum iron protein domain"/>
    <property type="match status" value="2"/>
</dbReference>
<evidence type="ECO:0000256" key="5">
    <source>
        <dbReference type="SAM" id="SignalP"/>
    </source>
</evidence>
<name>A0ABT8KH25_9MICO</name>
<evidence type="ECO:0000256" key="3">
    <source>
        <dbReference type="ARBA" id="ARBA00022448"/>
    </source>
</evidence>
<keyword evidence="8" id="KW-1185">Reference proteome</keyword>
<evidence type="ECO:0000256" key="2">
    <source>
        <dbReference type="ARBA" id="ARBA00008814"/>
    </source>
</evidence>
<dbReference type="PROSITE" id="PS51318">
    <property type="entry name" value="TAT"/>
    <property type="match status" value="1"/>
</dbReference>
<proteinExistence type="inferred from homology"/>
<comment type="subcellular location">
    <subcellularLocation>
        <location evidence="1">Cell envelope</location>
    </subcellularLocation>
</comment>
<evidence type="ECO:0000256" key="1">
    <source>
        <dbReference type="ARBA" id="ARBA00004196"/>
    </source>
</evidence>
<feature type="signal peptide" evidence="5">
    <location>
        <begin position="1"/>
        <end position="21"/>
    </location>
</feature>
<dbReference type="CDD" id="cd01146">
    <property type="entry name" value="FhuD"/>
    <property type="match status" value="1"/>
</dbReference>
<organism evidence="7 8">
    <name type="scientific">Leifsonia williamsii</name>
    <dbReference type="NCBI Taxonomy" id="3035919"/>
    <lineage>
        <taxon>Bacteria</taxon>
        <taxon>Bacillati</taxon>
        <taxon>Actinomycetota</taxon>
        <taxon>Actinomycetes</taxon>
        <taxon>Micrococcales</taxon>
        <taxon>Microbacteriaceae</taxon>
        <taxon>Leifsonia</taxon>
    </lineage>
</organism>
<sequence>MNLRRLLPAAALAAAATLALAGCGTTEPAADAQEGSGSLTVTDARGEKVSLDGPAKRVVGTEWNVVEALLTLGVEPVGAADVTGYTAWDTAEKLPAGTKDIGTRGEPSVDTVAALKPDLVVATTDLADSAIDQLEKVAPVVVVRSADASRQLQQMKDNLTMIAKATGTEDEAGDALDAFDAALADGKKKLADAGLGGTPVAFADGWQQGGQVSVRPYVKGSLIADVNEKLGLTDPWTLKGDEAYGLASTDVEGLTALPADTRFVYIANDTDGDPFADGLTDNAVWNSLAFVKAGHATRLPDGIWMFGGTASMTQYVDALVSALTK</sequence>
<dbReference type="PANTHER" id="PTHR30532">
    <property type="entry name" value="IRON III DICITRATE-BINDING PERIPLASMIC PROTEIN"/>
    <property type="match status" value="1"/>
</dbReference>
<dbReference type="PANTHER" id="PTHR30532:SF1">
    <property type="entry name" value="IRON(3+)-HYDROXAMATE-BINDING PROTEIN FHUD"/>
    <property type="match status" value="1"/>
</dbReference>
<keyword evidence="3" id="KW-0813">Transport</keyword>
<comment type="caution">
    <text evidence="7">The sequence shown here is derived from an EMBL/GenBank/DDBJ whole genome shotgun (WGS) entry which is preliminary data.</text>
</comment>
<dbReference type="RefSeq" id="WP_301212157.1">
    <property type="nucleotide sequence ID" value="NZ_JAROCF010000001.1"/>
</dbReference>
<dbReference type="PROSITE" id="PS50983">
    <property type="entry name" value="FE_B12_PBP"/>
    <property type="match status" value="1"/>
</dbReference>
<dbReference type="InterPro" id="IPR006311">
    <property type="entry name" value="TAT_signal"/>
</dbReference>
<accession>A0ABT8KH25</accession>
<gene>
    <name evidence="7" type="ORF">P5G50_16500</name>
</gene>
<dbReference type="Pfam" id="PF01497">
    <property type="entry name" value="Peripla_BP_2"/>
    <property type="match status" value="1"/>
</dbReference>
<protein>
    <submittedName>
        <fullName evidence="7">Iron-siderophore ABC transporter substrate-binding protein</fullName>
    </submittedName>
</protein>
<evidence type="ECO:0000313" key="8">
    <source>
        <dbReference type="Proteomes" id="UP001174208"/>
    </source>
</evidence>
<keyword evidence="4 5" id="KW-0732">Signal</keyword>
<dbReference type="InterPro" id="IPR051313">
    <property type="entry name" value="Bact_iron-sidero_bind"/>
</dbReference>
<feature type="chain" id="PRO_5046272976" evidence="5">
    <location>
        <begin position="22"/>
        <end position="325"/>
    </location>
</feature>
<dbReference type="EMBL" id="JAROCF010000001">
    <property type="protein sequence ID" value="MDN4616051.1"/>
    <property type="molecule type" value="Genomic_DNA"/>
</dbReference>